<feature type="compositionally biased region" description="Polar residues" evidence="4">
    <location>
        <begin position="282"/>
        <end position="291"/>
    </location>
</feature>
<feature type="region of interest" description="Disordered" evidence="4">
    <location>
        <begin position="1"/>
        <end position="299"/>
    </location>
</feature>
<feature type="compositionally biased region" description="Polar residues" evidence="4">
    <location>
        <begin position="733"/>
        <end position="762"/>
    </location>
</feature>
<feature type="compositionally biased region" description="Acidic residues" evidence="4">
    <location>
        <begin position="623"/>
        <end position="639"/>
    </location>
</feature>
<reference evidence="6" key="1">
    <citation type="submission" date="2021-02" db="EMBL/GenBank/DDBJ databases">
        <authorList>
            <person name="Syme A R."/>
            <person name="Syme A R."/>
            <person name="Moolhuijzen P."/>
        </authorList>
    </citation>
    <scope>NUCLEOTIDE SEQUENCE</scope>
    <source>
        <strain evidence="6">W1-1</strain>
    </source>
</reference>
<feature type="compositionally biased region" description="Acidic residues" evidence="4">
    <location>
        <begin position="921"/>
        <end position="932"/>
    </location>
</feature>
<evidence type="ECO:0000256" key="3">
    <source>
        <dbReference type="ARBA" id="ARBA00023242"/>
    </source>
</evidence>
<dbReference type="Pfam" id="PF09444">
    <property type="entry name" value="MRC1"/>
    <property type="match status" value="1"/>
</dbReference>
<dbReference type="InterPro" id="IPR024146">
    <property type="entry name" value="Claspin"/>
</dbReference>
<protein>
    <submittedName>
        <fullName evidence="6">MRC1 multi-domain protein</fullName>
    </submittedName>
</protein>
<keyword evidence="2" id="KW-0597">Phosphoprotein</keyword>
<name>A0A6S6WB20_9PLEO</name>
<dbReference type="Proteomes" id="UP000472372">
    <property type="component" value="Chromosome 5"/>
</dbReference>
<proteinExistence type="predicted"/>
<feature type="compositionally biased region" description="Basic and acidic residues" evidence="4">
    <location>
        <begin position="1123"/>
        <end position="1140"/>
    </location>
</feature>
<accession>A0A6S6WB20</accession>
<evidence type="ECO:0000256" key="2">
    <source>
        <dbReference type="ARBA" id="ARBA00022553"/>
    </source>
</evidence>
<gene>
    <name evidence="6" type="ORF">PTTW11_06443</name>
</gene>
<feature type="compositionally biased region" description="Basic residues" evidence="4">
    <location>
        <begin position="257"/>
        <end position="269"/>
    </location>
</feature>
<feature type="compositionally biased region" description="Polar residues" evidence="4">
    <location>
        <begin position="1075"/>
        <end position="1089"/>
    </location>
</feature>
<feature type="compositionally biased region" description="Basic and acidic residues" evidence="4">
    <location>
        <begin position="1257"/>
        <end position="1286"/>
    </location>
</feature>
<feature type="domain" description="DNA replication checkpoint mediator MRC1" evidence="5">
    <location>
        <begin position="895"/>
        <end position="1034"/>
    </location>
</feature>
<feature type="compositionally biased region" description="Acidic residues" evidence="4">
    <location>
        <begin position="84"/>
        <end position="97"/>
    </location>
</feature>
<dbReference type="PANTHER" id="PTHR14396">
    <property type="entry name" value="CLASPIN"/>
    <property type="match status" value="1"/>
</dbReference>
<dbReference type="GO" id="GO:0005634">
    <property type="term" value="C:nucleus"/>
    <property type="evidence" value="ECO:0007669"/>
    <property type="project" value="UniProtKB-SubCell"/>
</dbReference>
<feature type="region of interest" description="Disordered" evidence="4">
    <location>
        <begin position="506"/>
        <end position="525"/>
    </location>
</feature>
<evidence type="ECO:0000313" key="6">
    <source>
        <dbReference type="EMBL" id="CAE7178893.1"/>
    </source>
</evidence>
<feature type="compositionally biased region" description="Low complexity" evidence="4">
    <location>
        <begin position="161"/>
        <end position="173"/>
    </location>
</feature>
<feature type="region of interest" description="Disordered" evidence="4">
    <location>
        <begin position="463"/>
        <end position="500"/>
    </location>
</feature>
<feature type="compositionally biased region" description="Low complexity" evidence="4">
    <location>
        <begin position="667"/>
        <end position="682"/>
    </location>
</feature>
<feature type="region of interest" description="Disordered" evidence="4">
    <location>
        <begin position="541"/>
        <end position="682"/>
    </location>
</feature>
<feature type="compositionally biased region" description="Low complexity" evidence="4">
    <location>
        <begin position="1223"/>
        <end position="1237"/>
    </location>
</feature>
<feature type="compositionally biased region" description="Basic and acidic residues" evidence="4">
    <location>
        <begin position="270"/>
        <end position="281"/>
    </location>
</feature>
<feature type="compositionally biased region" description="Acidic residues" evidence="4">
    <location>
        <begin position="557"/>
        <end position="612"/>
    </location>
</feature>
<dbReference type="EMBL" id="HG992981">
    <property type="protein sequence ID" value="CAE7178893.1"/>
    <property type="molecule type" value="Genomic_DNA"/>
</dbReference>
<feature type="region of interest" description="Disordered" evidence="4">
    <location>
        <begin position="731"/>
        <end position="873"/>
    </location>
</feature>
<keyword evidence="3" id="KW-0539">Nucleus</keyword>
<feature type="region of interest" description="Disordered" evidence="4">
    <location>
        <begin position="314"/>
        <end position="336"/>
    </location>
</feature>
<comment type="subcellular location">
    <subcellularLocation>
        <location evidence="1">Nucleus</location>
    </subcellularLocation>
</comment>
<feature type="compositionally biased region" description="Basic and acidic residues" evidence="4">
    <location>
        <begin position="1095"/>
        <end position="1105"/>
    </location>
</feature>
<feature type="compositionally biased region" description="Polar residues" evidence="4">
    <location>
        <begin position="464"/>
        <end position="479"/>
    </location>
</feature>
<evidence type="ECO:0000313" key="7">
    <source>
        <dbReference type="Proteomes" id="UP000472372"/>
    </source>
</evidence>
<dbReference type="InterPro" id="IPR018564">
    <property type="entry name" value="Repl_chkpnt_MRC1_dom"/>
</dbReference>
<dbReference type="GO" id="GO:0007095">
    <property type="term" value="P:mitotic G2 DNA damage checkpoint signaling"/>
    <property type="evidence" value="ECO:0007669"/>
    <property type="project" value="TreeGrafter"/>
</dbReference>
<feature type="region of interest" description="Disordered" evidence="4">
    <location>
        <begin position="1042"/>
        <end position="1302"/>
    </location>
</feature>
<feature type="compositionally biased region" description="Polar residues" evidence="4">
    <location>
        <begin position="1177"/>
        <end position="1194"/>
    </location>
</feature>
<feature type="compositionally biased region" description="Basic and acidic residues" evidence="4">
    <location>
        <begin position="541"/>
        <end position="553"/>
    </location>
</feature>
<feature type="compositionally biased region" description="Acidic residues" evidence="4">
    <location>
        <begin position="1150"/>
        <end position="1160"/>
    </location>
</feature>
<evidence type="ECO:0000256" key="4">
    <source>
        <dbReference type="SAM" id="MobiDB-lite"/>
    </source>
</evidence>
<feature type="compositionally biased region" description="Polar residues" evidence="4">
    <location>
        <begin position="1"/>
        <end position="15"/>
    </location>
</feature>
<evidence type="ECO:0000256" key="1">
    <source>
        <dbReference type="ARBA" id="ARBA00004123"/>
    </source>
</evidence>
<feature type="compositionally biased region" description="Basic and acidic residues" evidence="4">
    <location>
        <begin position="864"/>
        <end position="873"/>
    </location>
</feature>
<sequence length="1302" mass="143192">MSSTHASPTTTSMRTSPARATDASTKPRPKLLAALRKRTDSSESEAESDNGSSTSEDEAPISKPAERASAKSFTISRLQIDDKETNEEDESDGEDAYELMKKRLAAGKTSTSEKPASQEAQQETPIVATIESSEDEDEMPVRANVRKPIAERTKTASPRASLSPSMRSQRSSPGLFVTPGPSPAKKQPRRSAGAGSESDESSRPIHDADLQERVRRIREERLAKQREEKAGKIKPKKTARRQEDEDSHSDGENSRRLTQHAKPTRRAGKKAMEAMARDQQRISRNMQLTHQAKTKKRFTTQDLFKKFNYNAPNAEPIALPTPEPSSALASSDAEANQIRDTTLASPPKEEAALQTMTASGDQQTLIAPPDDQAHAKVNKGKGRAPEFQHLPTHPWMKQMEPVMVQNAGVEVKNAAEDSMIELSDSDDEPHVEQPKSRFPVFDRLPTKKQDNAGSYVHLRALAQISKSPQRSKKGQNSVTRGEMELSLALKARQQTAKAREERIADLVKRGLNPETEEEREKRQVEIDDMVALLEKQRQEDLELAKMERKEAQKNGETIDDLPSSDEEDGDYVGSGEEDAAQGEDENQEEAEVELSGSEDEDLADADDGEATDADGTNDLIDGMADEDHADEDVDMEDDQIGVPVRRQTVNRARKRVIDDDDDESDAEAPQQATPTQPATPTDAMAAFGFGKTDAGLGLTQMFAGTMAELESGSQPAAAVDTEQDSLEFLRNLPETQPGPNFSQASDFLVPNSQSLMSPQKSSHAAAGSQFSLGIDQLTKSPPALPGTPVEDFEPTQDAGFSFSRSPVGLAPPPSTVDTVMMPIAESPIKQKKGRLQRGRREEAVELSDVEEDLIATEEDESEDDIQRPPKPSKDAFMKMQQAVKKAKAVEEFNKKKSMAREAVMEQAEESEDEYAGLGGASDDEEGEEDEELKEMIDHGEVKVDERQIAAFYADKTKKDDEKQLAELYKKMKSKGGLRRNGGYDGFDMSDSEDEAELRQRKKRADFQKQTNALLQDQKVKALADDEKKKAFFNTLADFADEDEYDYLNMPEKETDMDMSDSQSQSQNQSNDISIPDSQTAESQNLSAPNSPLKRKSTDLQKENRPPPHMRRTAASDTLARKPMTADDVKHSISELIEDPRIVIPDSQLSDAEDDDNDDDSQTSRTTARKPIIDRLSLSRQSTVEESVSANSTTLAFHAPSRGSAGTPGFRVPSLIRQATSNLSVSSERSAPSGSGSSANKESSVRRGGTGRSNIHAQAREAERRALLEKKEGKRKEALRKKVEGGRKKGVRSVLSDLGGGFE</sequence>
<dbReference type="GO" id="GO:0033314">
    <property type="term" value="P:mitotic DNA replication checkpoint signaling"/>
    <property type="evidence" value="ECO:0007669"/>
    <property type="project" value="TreeGrafter"/>
</dbReference>
<feature type="compositionally biased region" description="Low complexity" evidence="4">
    <location>
        <begin position="1059"/>
        <end position="1074"/>
    </location>
</feature>
<dbReference type="PANTHER" id="PTHR14396:SF10">
    <property type="entry name" value="CLASPIN"/>
    <property type="match status" value="1"/>
</dbReference>
<dbReference type="GO" id="GO:0010997">
    <property type="term" value="F:anaphase-promoting complex binding"/>
    <property type="evidence" value="ECO:0007669"/>
    <property type="project" value="TreeGrafter"/>
</dbReference>
<organism evidence="6 7">
    <name type="scientific">Pyrenophora teres f. teres</name>
    <dbReference type="NCBI Taxonomy" id="97479"/>
    <lineage>
        <taxon>Eukaryota</taxon>
        <taxon>Fungi</taxon>
        <taxon>Dikarya</taxon>
        <taxon>Ascomycota</taxon>
        <taxon>Pezizomycotina</taxon>
        <taxon>Dothideomycetes</taxon>
        <taxon>Pleosporomycetidae</taxon>
        <taxon>Pleosporales</taxon>
        <taxon>Pleosporineae</taxon>
        <taxon>Pleosporaceae</taxon>
        <taxon>Pyrenophora</taxon>
    </lineage>
</organism>
<feature type="compositionally biased region" description="Acidic residues" evidence="4">
    <location>
        <begin position="844"/>
        <end position="863"/>
    </location>
</feature>
<feature type="region of interest" description="Disordered" evidence="4">
    <location>
        <begin position="970"/>
        <end position="1020"/>
    </location>
</feature>
<feature type="region of interest" description="Disordered" evidence="4">
    <location>
        <begin position="900"/>
        <end position="939"/>
    </location>
</feature>
<feature type="compositionally biased region" description="Basic and acidic residues" evidence="4">
    <location>
        <begin position="200"/>
        <end position="231"/>
    </location>
</feature>
<feature type="compositionally biased region" description="Polar residues" evidence="4">
    <location>
        <begin position="108"/>
        <end position="124"/>
    </location>
</feature>
<feature type="compositionally biased region" description="Basic and acidic residues" evidence="4">
    <location>
        <begin position="240"/>
        <end position="255"/>
    </location>
</feature>
<evidence type="ECO:0000259" key="5">
    <source>
        <dbReference type="Pfam" id="PF09444"/>
    </source>
</evidence>